<proteinExistence type="predicted"/>
<organism evidence="2 3">
    <name type="scientific">Listeria floridensis FSL S10-1187</name>
    <dbReference type="NCBI Taxonomy" id="1265817"/>
    <lineage>
        <taxon>Bacteria</taxon>
        <taxon>Bacillati</taxon>
        <taxon>Bacillota</taxon>
        <taxon>Bacilli</taxon>
        <taxon>Bacillales</taxon>
        <taxon>Listeriaceae</taxon>
        <taxon>Listeria</taxon>
    </lineage>
</organism>
<reference evidence="2 3" key="1">
    <citation type="journal article" date="2014" name="Int. J. Syst. Evol. Microbiol.">
        <title>Listeria floridensis sp. nov., Listeria aquatica sp. nov., Listeria cornellensis sp. nov., Listeria riparia sp. nov. and Listeria grandensis sp. nov., from agricultural and natural environments.</title>
        <authorList>
            <person name="den Bakker H.C."/>
            <person name="Warchocki S."/>
            <person name="Wright E.M."/>
            <person name="Allred A.F."/>
            <person name="Ahlstrom C."/>
            <person name="Manuel C.S."/>
            <person name="Stasiewicz M.J."/>
            <person name="Burrell A."/>
            <person name="Roof S."/>
            <person name="Strawn L."/>
            <person name="Fortes E.D."/>
            <person name="Nightingale K.K."/>
            <person name="Kephart D."/>
            <person name="Wiedmann M."/>
        </authorList>
    </citation>
    <scope>NUCLEOTIDE SEQUENCE [LARGE SCALE GENOMIC DNA]</scope>
    <source>
        <strain evidence="2 3">FSL S10-1187</strain>
    </source>
</reference>
<evidence type="ECO:0000313" key="3">
    <source>
        <dbReference type="Proteomes" id="UP000019249"/>
    </source>
</evidence>
<gene>
    <name evidence="2" type="ORF">MFLO_04395</name>
</gene>
<evidence type="ECO:0000313" key="2">
    <source>
        <dbReference type="EMBL" id="EUJ33148.1"/>
    </source>
</evidence>
<dbReference type="PROSITE" id="PS51257">
    <property type="entry name" value="PROKAR_LIPOPROTEIN"/>
    <property type="match status" value="1"/>
</dbReference>
<dbReference type="Proteomes" id="UP000019249">
    <property type="component" value="Unassembled WGS sequence"/>
</dbReference>
<comment type="caution">
    <text evidence="2">The sequence shown here is derived from an EMBL/GenBank/DDBJ whole genome shotgun (WGS) entry which is preliminary data.</text>
</comment>
<dbReference type="EMBL" id="AODF01000007">
    <property type="protein sequence ID" value="EUJ33148.1"/>
    <property type="molecule type" value="Genomic_DNA"/>
</dbReference>
<dbReference type="RefSeq" id="WP_036096531.1">
    <property type="nucleotide sequence ID" value="NZ_AODF01000007.1"/>
</dbReference>
<keyword evidence="3" id="KW-1185">Reference proteome</keyword>
<sequence length="113" mass="13168">MKKKGLVLVGILLAFVLTACDGSKYDEQIDSVVKYEDKLLSDVNEQERNLKREECNFKVFKNGQYVFIEYPGRNESKKLRNKLFKIESKNGIFSVPDYKADDWEADYTETNVK</sequence>
<dbReference type="Gene3D" id="3.10.450.560">
    <property type="match status" value="1"/>
</dbReference>
<name>A0ABP3AZW9_9LIST</name>
<protein>
    <recommendedName>
        <fullName evidence="4">Lipoprotein</fullName>
    </recommendedName>
</protein>
<evidence type="ECO:0000256" key="1">
    <source>
        <dbReference type="SAM" id="SignalP"/>
    </source>
</evidence>
<feature type="chain" id="PRO_5046335258" description="Lipoprotein" evidence="1">
    <location>
        <begin position="20"/>
        <end position="113"/>
    </location>
</feature>
<evidence type="ECO:0008006" key="4">
    <source>
        <dbReference type="Google" id="ProtNLM"/>
    </source>
</evidence>
<feature type="signal peptide" evidence="1">
    <location>
        <begin position="1"/>
        <end position="19"/>
    </location>
</feature>
<keyword evidence="1" id="KW-0732">Signal</keyword>
<accession>A0ABP3AZW9</accession>